<dbReference type="PANTHER" id="PTHR33734">
    <property type="entry name" value="LYSM DOMAIN-CONTAINING GPI-ANCHORED PROTEIN 2"/>
    <property type="match status" value="1"/>
</dbReference>
<dbReference type="PANTHER" id="PTHR33734:SF22">
    <property type="entry name" value="MEMBRANE-BOUND LYTIC MUREIN TRANSGLYCOSYLASE D"/>
    <property type="match status" value="1"/>
</dbReference>
<dbReference type="CDD" id="cd00118">
    <property type="entry name" value="LysM"/>
    <property type="match status" value="2"/>
</dbReference>
<reference evidence="5" key="1">
    <citation type="submission" date="2017-06" db="EMBL/GenBank/DDBJ databases">
        <authorList>
            <person name="Varghese N."/>
            <person name="Submissions S."/>
        </authorList>
    </citation>
    <scope>NUCLEOTIDE SEQUENCE [LARGE SCALE GENOMIC DNA]</scope>
    <source>
        <strain evidence="5">5C</strain>
    </source>
</reference>
<evidence type="ECO:0000256" key="2">
    <source>
        <dbReference type="SAM" id="SignalP"/>
    </source>
</evidence>
<dbReference type="InterPro" id="IPR018392">
    <property type="entry name" value="LysM"/>
</dbReference>
<dbReference type="InterPro" id="IPR008258">
    <property type="entry name" value="Transglycosylase_SLT_dom_1"/>
</dbReference>
<dbReference type="GO" id="GO:0008932">
    <property type="term" value="F:lytic endotransglycosylase activity"/>
    <property type="evidence" value="ECO:0007669"/>
    <property type="project" value="TreeGrafter"/>
</dbReference>
<dbReference type="CDD" id="cd16894">
    <property type="entry name" value="MltD-like"/>
    <property type="match status" value="1"/>
</dbReference>
<feature type="chain" id="PRO_5012647351" evidence="2">
    <location>
        <begin position="26"/>
        <end position="534"/>
    </location>
</feature>
<keyword evidence="5" id="KW-1185">Reference proteome</keyword>
<feature type="region of interest" description="Disordered" evidence="1">
    <location>
        <begin position="454"/>
        <end position="487"/>
    </location>
</feature>
<protein>
    <submittedName>
        <fullName evidence="4">Membrane-bound lytic murein transglycosylase D</fullName>
    </submittedName>
</protein>
<dbReference type="PROSITE" id="PS51782">
    <property type="entry name" value="LYSM"/>
    <property type="match status" value="2"/>
</dbReference>
<dbReference type="EMBL" id="FZOK01000015">
    <property type="protein sequence ID" value="SNS66244.1"/>
    <property type="molecule type" value="Genomic_DNA"/>
</dbReference>
<sequence>MIKNLTKTALLLFAMLTFVNSSAQAQIPQVPKEIRFADLTLRLNEQARREIQLDVDALHRNQNYFKTKLDRVNLYMPFVERELQAAGVPLDLKYLVIQESSLIADAVSTSNAVGFWQFKKGTAEEVFLRVDNLIDERKNIVSSTKGAALYLKKNNSQFDNWMCGLVAYQMGLGGAKAYFGTQYNGKKVVELDRNTHWYFKKFLAHKIAFEGQIGRPVSNTGYLEEVSVQGPTTLKAVAARLQVTESHLREYNKWTSNGQIPGDKTYSIIFLKSGAAPSRPVIASTSTTTSTTGTTAQTTRYSQSQPEKYPKVTGNTQWASQPDQIKVNNIEAVQAAQATSQENFADQIGIRKGKLRRVNDLSRRDNIQAGSYYYTKAKNSSADAEIHIVRQGETLWSISQLYGIKLSSLKAKNRIRSDRSLVPGMVLNLQEHRKRGEDITILPLNQQRQLGIQEPSANQPAPSSVSPTSAPTEPTPATTNPMSSSERLTHTVAQGENLFRISQRYSVKIDDIKRWNNLSNDNIRVGQKLIIIKP</sequence>
<dbReference type="SUPFAM" id="SSF54106">
    <property type="entry name" value="LysM domain"/>
    <property type="match status" value="2"/>
</dbReference>
<dbReference type="Proteomes" id="UP000198480">
    <property type="component" value="Unassembled WGS sequence"/>
</dbReference>
<organism evidence="4 5">
    <name type="scientific">Belliella buryatensis</name>
    <dbReference type="NCBI Taxonomy" id="1500549"/>
    <lineage>
        <taxon>Bacteria</taxon>
        <taxon>Pseudomonadati</taxon>
        <taxon>Bacteroidota</taxon>
        <taxon>Cytophagia</taxon>
        <taxon>Cytophagales</taxon>
        <taxon>Cyclobacteriaceae</taxon>
        <taxon>Belliella</taxon>
    </lineage>
</organism>
<dbReference type="Gene3D" id="3.10.350.10">
    <property type="entry name" value="LysM domain"/>
    <property type="match status" value="2"/>
</dbReference>
<feature type="region of interest" description="Disordered" evidence="1">
    <location>
        <begin position="280"/>
        <end position="316"/>
    </location>
</feature>
<dbReference type="RefSeq" id="WP_089242210.1">
    <property type="nucleotide sequence ID" value="NZ_FZOK01000015.1"/>
</dbReference>
<dbReference type="SMART" id="SM00257">
    <property type="entry name" value="LysM"/>
    <property type="match status" value="2"/>
</dbReference>
<dbReference type="Pfam" id="PF01476">
    <property type="entry name" value="LysM"/>
    <property type="match status" value="2"/>
</dbReference>
<dbReference type="InterPro" id="IPR036779">
    <property type="entry name" value="LysM_dom_sf"/>
</dbReference>
<dbReference type="Pfam" id="PF01464">
    <property type="entry name" value="SLT"/>
    <property type="match status" value="1"/>
</dbReference>
<evidence type="ECO:0000256" key="1">
    <source>
        <dbReference type="SAM" id="MobiDB-lite"/>
    </source>
</evidence>
<feature type="compositionally biased region" description="Low complexity" evidence="1">
    <location>
        <begin position="284"/>
        <end position="299"/>
    </location>
</feature>
<feature type="domain" description="LysM" evidence="3">
    <location>
        <begin position="385"/>
        <end position="429"/>
    </location>
</feature>
<feature type="domain" description="LysM" evidence="3">
    <location>
        <begin position="488"/>
        <end position="531"/>
    </location>
</feature>
<dbReference type="SUPFAM" id="SSF53955">
    <property type="entry name" value="Lysozyme-like"/>
    <property type="match status" value="1"/>
</dbReference>
<dbReference type="InterPro" id="IPR023346">
    <property type="entry name" value="Lysozyme-like_dom_sf"/>
</dbReference>
<feature type="compositionally biased region" description="Low complexity" evidence="1">
    <location>
        <begin position="460"/>
        <end position="481"/>
    </location>
</feature>
<proteinExistence type="predicted"/>
<feature type="signal peptide" evidence="2">
    <location>
        <begin position="1"/>
        <end position="25"/>
    </location>
</feature>
<dbReference type="OrthoDB" id="977752at2"/>
<accession>A0A239GDW4</accession>
<dbReference type="AlphaFoldDB" id="A0A239GDW4"/>
<gene>
    <name evidence="4" type="ORF">SAMN06295967_11573</name>
</gene>
<keyword evidence="2" id="KW-0732">Signal</keyword>
<evidence type="ECO:0000313" key="5">
    <source>
        <dbReference type="Proteomes" id="UP000198480"/>
    </source>
</evidence>
<evidence type="ECO:0000313" key="4">
    <source>
        <dbReference type="EMBL" id="SNS66244.1"/>
    </source>
</evidence>
<evidence type="ECO:0000259" key="3">
    <source>
        <dbReference type="PROSITE" id="PS51782"/>
    </source>
</evidence>
<name>A0A239GDW4_9BACT</name>
<dbReference type="Gene3D" id="1.10.530.10">
    <property type="match status" value="1"/>
</dbReference>